<name>A0A4D8QC29_AZOBR</name>
<accession>A0A4D8QC29</accession>
<feature type="region of interest" description="Disordered" evidence="1">
    <location>
        <begin position="55"/>
        <end position="82"/>
    </location>
</feature>
<gene>
    <name evidence="2" type="ORF">D3867_36140</name>
</gene>
<dbReference type="EMBL" id="CP032336">
    <property type="protein sequence ID" value="QCO07314.1"/>
    <property type="molecule type" value="Genomic_DNA"/>
</dbReference>
<feature type="compositionally biased region" description="Basic and acidic residues" evidence="1">
    <location>
        <begin position="67"/>
        <end position="82"/>
    </location>
</feature>
<dbReference type="AlphaFoldDB" id="A0A4D8QC29"/>
<proteinExistence type="predicted"/>
<evidence type="ECO:0000313" key="2">
    <source>
        <dbReference type="EMBL" id="QCO07314.1"/>
    </source>
</evidence>
<protein>
    <recommendedName>
        <fullName evidence="4">GcrA cell cycle regulator</fullName>
    </recommendedName>
</protein>
<organism evidence="2 3">
    <name type="scientific">Azospirillum brasilense</name>
    <dbReference type="NCBI Taxonomy" id="192"/>
    <lineage>
        <taxon>Bacteria</taxon>
        <taxon>Pseudomonadati</taxon>
        <taxon>Pseudomonadota</taxon>
        <taxon>Alphaproteobacteria</taxon>
        <taxon>Rhodospirillales</taxon>
        <taxon>Azospirillaceae</taxon>
        <taxon>Azospirillum</taxon>
    </lineage>
</organism>
<evidence type="ECO:0000256" key="1">
    <source>
        <dbReference type="SAM" id="MobiDB-lite"/>
    </source>
</evidence>
<sequence>MGAPAPLVNWPTDPEDLFLELHVELGMSVTAIAELLELPEAAIAEACRNFGIIREAGPEPVDSGPEPGDRGPKEPRGCRWIDGDVRSSDWSYCQEKEVPGARHPYCRHHLLRSYQRASAAASSRGLIE</sequence>
<evidence type="ECO:0000313" key="3">
    <source>
        <dbReference type="Proteomes" id="UP000298596"/>
    </source>
</evidence>
<dbReference type="Proteomes" id="UP000298596">
    <property type="component" value="Plasmid p6"/>
</dbReference>
<keyword evidence="2" id="KW-0614">Plasmid</keyword>
<geneLocation type="plasmid" evidence="2 3">
    <name>p6</name>
</geneLocation>
<reference evidence="2 3" key="1">
    <citation type="submission" date="2018-09" db="EMBL/GenBank/DDBJ databases">
        <title>Whole genome based analysis of evolution and adaptive divergence in Indian and Brazilian strains of Azospirillum brasilense.</title>
        <authorList>
            <person name="Singh C."/>
            <person name="Tripathi A.K."/>
        </authorList>
    </citation>
    <scope>NUCLEOTIDE SEQUENCE [LARGE SCALE GENOMIC DNA]</scope>
    <source>
        <strain evidence="2 3">MTCC4036</strain>
        <plasmid evidence="2 3">p6</plasmid>
    </source>
</reference>
<evidence type="ECO:0008006" key="4">
    <source>
        <dbReference type="Google" id="ProtNLM"/>
    </source>
</evidence>